<dbReference type="OrthoDB" id="282243at2"/>
<organism evidence="1 2">
    <name type="scientific">Aureliella helgolandensis</name>
    <dbReference type="NCBI Taxonomy" id="2527968"/>
    <lineage>
        <taxon>Bacteria</taxon>
        <taxon>Pseudomonadati</taxon>
        <taxon>Planctomycetota</taxon>
        <taxon>Planctomycetia</taxon>
        <taxon>Pirellulales</taxon>
        <taxon>Pirellulaceae</taxon>
        <taxon>Aureliella</taxon>
    </lineage>
</organism>
<dbReference type="KEGG" id="ahel:Q31a_15700"/>
<keyword evidence="2" id="KW-1185">Reference proteome</keyword>
<dbReference type="RefSeq" id="WP_145076060.1">
    <property type="nucleotide sequence ID" value="NZ_CP036298.1"/>
</dbReference>
<evidence type="ECO:0000313" key="1">
    <source>
        <dbReference type="EMBL" id="QDV23272.1"/>
    </source>
</evidence>
<name>A0A518G3V5_9BACT</name>
<dbReference type="NCBIfam" id="TIGR04138">
    <property type="entry name" value="Plancto_Ver_chp"/>
    <property type="match status" value="1"/>
</dbReference>
<dbReference type="InterPro" id="IPR026406">
    <property type="entry name" value="Ver/Plancto_CHP"/>
</dbReference>
<gene>
    <name evidence="1" type="ORF">Q31a_15700</name>
</gene>
<dbReference type="EMBL" id="CP036298">
    <property type="protein sequence ID" value="QDV23272.1"/>
    <property type="molecule type" value="Genomic_DNA"/>
</dbReference>
<reference evidence="1 2" key="1">
    <citation type="submission" date="2019-02" db="EMBL/GenBank/DDBJ databases">
        <title>Deep-cultivation of Planctomycetes and their phenomic and genomic characterization uncovers novel biology.</title>
        <authorList>
            <person name="Wiegand S."/>
            <person name="Jogler M."/>
            <person name="Boedeker C."/>
            <person name="Pinto D."/>
            <person name="Vollmers J."/>
            <person name="Rivas-Marin E."/>
            <person name="Kohn T."/>
            <person name="Peeters S.H."/>
            <person name="Heuer A."/>
            <person name="Rast P."/>
            <person name="Oberbeckmann S."/>
            <person name="Bunk B."/>
            <person name="Jeske O."/>
            <person name="Meyerdierks A."/>
            <person name="Storesund J.E."/>
            <person name="Kallscheuer N."/>
            <person name="Luecker S."/>
            <person name="Lage O.M."/>
            <person name="Pohl T."/>
            <person name="Merkel B.J."/>
            <person name="Hornburger P."/>
            <person name="Mueller R.-W."/>
            <person name="Bruemmer F."/>
            <person name="Labrenz M."/>
            <person name="Spormann A.M."/>
            <person name="Op den Camp H."/>
            <person name="Overmann J."/>
            <person name="Amann R."/>
            <person name="Jetten M.S.M."/>
            <person name="Mascher T."/>
            <person name="Medema M.H."/>
            <person name="Devos D.P."/>
            <person name="Kaster A.-K."/>
            <person name="Ovreas L."/>
            <person name="Rohde M."/>
            <person name="Galperin M.Y."/>
            <person name="Jogler C."/>
        </authorList>
    </citation>
    <scope>NUCLEOTIDE SEQUENCE [LARGE SCALE GENOMIC DNA]</scope>
    <source>
        <strain evidence="1 2">Q31a</strain>
    </source>
</reference>
<evidence type="ECO:0000313" key="2">
    <source>
        <dbReference type="Proteomes" id="UP000318017"/>
    </source>
</evidence>
<proteinExistence type="predicted"/>
<dbReference type="AlphaFoldDB" id="A0A518G3V5"/>
<dbReference type="Proteomes" id="UP000318017">
    <property type="component" value="Chromosome"/>
</dbReference>
<accession>A0A518G3V5</accession>
<sequence length="132" mass="15363">MTEKIHPIVELLQQDQRFHIEAYQFVREALSYAQEILKMPTAGEEGEHHLTGQQLCEAIRQYCVEQYGFMAKTVLNSWGVHSTSDFGEIVYNLIRIKHMKKSDSDRREDFNDVYDFAGAFEPIFELAGKDED</sequence>
<protein>
    <submittedName>
        <fullName evidence="1">Uncharacterized protein</fullName>
    </submittedName>
</protein>